<accession>E3LU36</accession>
<organism evidence="3">
    <name type="scientific">Caenorhabditis remanei</name>
    <name type="common">Caenorhabditis vulgaris</name>
    <dbReference type="NCBI Taxonomy" id="31234"/>
    <lineage>
        <taxon>Eukaryota</taxon>
        <taxon>Metazoa</taxon>
        <taxon>Ecdysozoa</taxon>
        <taxon>Nematoda</taxon>
        <taxon>Chromadorea</taxon>
        <taxon>Rhabditida</taxon>
        <taxon>Rhabditina</taxon>
        <taxon>Rhabditomorpha</taxon>
        <taxon>Rhabditoidea</taxon>
        <taxon>Rhabditidae</taxon>
        <taxon>Peloderinae</taxon>
        <taxon>Caenorhabditis</taxon>
    </lineage>
</organism>
<feature type="transmembrane region" description="Helical" evidence="1">
    <location>
        <begin position="141"/>
        <end position="167"/>
    </location>
</feature>
<dbReference type="GO" id="GO:0042048">
    <property type="term" value="P:olfactory behavior"/>
    <property type="evidence" value="ECO:0007669"/>
    <property type="project" value="TreeGrafter"/>
</dbReference>
<evidence type="ECO:0000256" key="1">
    <source>
        <dbReference type="SAM" id="Phobius"/>
    </source>
</evidence>
<dbReference type="PANTHER" id="PTHR22943">
    <property type="entry name" value="7-TRANSMEMBRANE DOMAIN RECEPTOR C.ELEGANS"/>
    <property type="match status" value="1"/>
</dbReference>
<dbReference type="GO" id="GO:0038022">
    <property type="term" value="F:G protein-coupled olfactory receptor activity"/>
    <property type="evidence" value="ECO:0007669"/>
    <property type="project" value="TreeGrafter"/>
</dbReference>
<feature type="transmembrane region" description="Helical" evidence="1">
    <location>
        <begin position="44"/>
        <end position="63"/>
    </location>
</feature>
<dbReference type="PANTHER" id="PTHR22943:SF70">
    <property type="entry name" value="SEVEN TM RECEPTOR"/>
    <property type="match status" value="1"/>
</dbReference>
<name>E3LU36_CAERE</name>
<reference evidence="2" key="1">
    <citation type="submission" date="2007-07" db="EMBL/GenBank/DDBJ databases">
        <title>PCAP assembly of the Caenorhabditis remanei genome.</title>
        <authorList>
            <consortium name="The Caenorhabditis remanei Sequencing Consortium"/>
            <person name="Wilson R.K."/>
        </authorList>
    </citation>
    <scope>NUCLEOTIDE SEQUENCE [LARGE SCALE GENOMIC DNA]</scope>
    <source>
        <strain evidence="2">PB4641</strain>
    </source>
</reference>
<protein>
    <submittedName>
        <fullName evidence="2">Uncharacterized protein</fullName>
    </submittedName>
</protein>
<proteinExistence type="predicted"/>
<evidence type="ECO:0000313" key="2">
    <source>
        <dbReference type="EMBL" id="EFP11167.1"/>
    </source>
</evidence>
<dbReference type="eggNOG" id="ENOG502T0B9">
    <property type="taxonomic scope" value="Eukaryota"/>
</dbReference>
<dbReference type="InterPro" id="IPR019428">
    <property type="entry name" value="7TM_GPCR_serpentine_rcpt_Str"/>
</dbReference>
<gene>
    <name evidence="2" type="ORF">CRE_31010</name>
</gene>
<dbReference type="HOGENOM" id="CLU_1541561_0_0_1"/>
<dbReference type="InParanoid" id="E3LU36"/>
<evidence type="ECO:0000313" key="3">
    <source>
        <dbReference type="Proteomes" id="UP000008281"/>
    </source>
</evidence>
<keyword evidence="1" id="KW-1133">Transmembrane helix</keyword>
<dbReference type="Proteomes" id="UP000008281">
    <property type="component" value="Unassembled WGS sequence"/>
</dbReference>
<dbReference type="EMBL" id="DS268415">
    <property type="protein sequence ID" value="EFP11167.1"/>
    <property type="molecule type" value="Genomic_DNA"/>
</dbReference>
<feature type="transmembrane region" description="Helical" evidence="1">
    <location>
        <begin position="12"/>
        <end position="32"/>
    </location>
</feature>
<dbReference type="AlphaFoldDB" id="E3LU36"/>
<keyword evidence="1" id="KW-0812">Transmembrane</keyword>
<sequence length="174" mass="20028">MIISPKTLIHLIQYAGFVIAHILNSTLLVLIFKRANKLFGGYRKVMAVFAFYSLIYTWIEIITQPVSQGNIKLEKFRNSIESGNTDILNFWRICRSNIELCFSSFKLSSTSNFWSVKIIQTHETLPIVIVMLDSPLKHETWIGNEIACLYCASFALVISLLAVQFYYRYIALCK</sequence>
<dbReference type="Pfam" id="PF10326">
    <property type="entry name" value="7TM_GPCR_Str"/>
    <property type="match status" value="2"/>
</dbReference>
<keyword evidence="1" id="KW-0472">Membrane</keyword>
<dbReference type="GO" id="GO:0005886">
    <property type="term" value="C:plasma membrane"/>
    <property type="evidence" value="ECO:0007669"/>
    <property type="project" value="TreeGrafter"/>
</dbReference>
<keyword evidence="3" id="KW-1185">Reference proteome</keyword>
<dbReference type="OrthoDB" id="5877157at2759"/>